<dbReference type="PANTHER" id="PTHR24221:SF606">
    <property type="entry name" value="COLICIN V SECRETION-PROCESSING ATP-BINDING PROTEIN"/>
    <property type="match status" value="1"/>
</dbReference>
<dbReference type="Proteomes" id="UP000201728">
    <property type="component" value="Chromosome"/>
</dbReference>
<dbReference type="GO" id="GO:0016887">
    <property type="term" value="F:ATP hydrolysis activity"/>
    <property type="evidence" value="ECO:0007669"/>
    <property type="project" value="InterPro"/>
</dbReference>
<feature type="domain" description="ABC transporter" evidence="10">
    <location>
        <begin position="487"/>
        <end position="699"/>
    </location>
</feature>
<dbReference type="FunFam" id="3.40.50.300:FF:000299">
    <property type="entry name" value="ABC transporter ATP-binding protein/permease"/>
    <property type="match status" value="1"/>
</dbReference>
<dbReference type="Pfam" id="PF00664">
    <property type="entry name" value="ABC_membrane"/>
    <property type="match status" value="1"/>
</dbReference>
<comment type="subcellular location">
    <subcellularLocation>
        <location evidence="1">Cell membrane</location>
        <topology evidence="1">Multi-pass membrane protein</topology>
    </subcellularLocation>
</comment>
<evidence type="ECO:0000256" key="2">
    <source>
        <dbReference type="ARBA" id="ARBA00022448"/>
    </source>
</evidence>
<evidence type="ECO:0000256" key="9">
    <source>
        <dbReference type="SAM" id="Phobius"/>
    </source>
</evidence>
<dbReference type="GO" id="GO:0008233">
    <property type="term" value="F:peptidase activity"/>
    <property type="evidence" value="ECO:0007669"/>
    <property type="project" value="InterPro"/>
</dbReference>
<dbReference type="InterPro" id="IPR036640">
    <property type="entry name" value="ABC1_TM_sf"/>
</dbReference>
<dbReference type="EMBL" id="CP016397">
    <property type="protein sequence ID" value="ASQ44612.1"/>
    <property type="molecule type" value="Genomic_DNA"/>
</dbReference>
<keyword evidence="7 9" id="KW-1133">Transmembrane helix</keyword>
<dbReference type="SUPFAM" id="SSF52540">
    <property type="entry name" value="P-loop containing nucleoside triphosphate hydrolases"/>
    <property type="match status" value="1"/>
</dbReference>
<dbReference type="AlphaFoldDB" id="A0A222NYE3"/>
<dbReference type="InterPro" id="IPR027417">
    <property type="entry name" value="P-loop_NTPase"/>
</dbReference>
<proteinExistence type="predicted"/>
<dbReference type="PANTHER" id="PTHR24221">
    <property type="entry name" value="ATP-BINDING CASSETTE SUB-FAMILY B"/>
    <property type="match status" value="1"/>
</dbReference>
<dbReference type="Gene3D" id="3.90.70.10">
    <property type="entry name" value="Cysteine proteinases"/>
    <property type="match status" value="1"/>
</dbReference>
<evidence type="ECO:0000259" key="11">
    <source>
        <dbReference type="PROSITE" id="PS50929"/>
    </source>
</evidence>
<dbReference type="InterPro" id="IPR017871">
    <property type="entry name" value="ABC_transporter-like_CS"/>
</dbReference>
<protein>
    <submittedName>
        <fullName evidence="13">Toxin RTX-I translocation ATP-binding protein</fullName>
    </submittedName>
</protein>
<dbReference type="GO" id="GO:0140359">
    <property type="term" value="F:ABC-type transporter activity"/>
    <property type="evidence" value="ECO:0007669"/>
    <property type="project" value="InterPro"/>
</dbReference>
<keyword evidence="5" id="KW-0547">Nucleotide-binding</keyword>
<dbReference type="PROSITE" id="PS00211">
    <property type="entry name" value="ABC_TRANSPORTER_1"/>
    <property type="match status" value="1"/>
</dbReference>
<evidence type="ECO:0000256" key="6">
    <source>
        <dbReference type="ARBA" id="ARBA00022840"/>
    </source>
</evidence>
<dbReference type="GO" id="GO:0006508">
    <property type="term" value="P:proteolysis"/>
    <property type="evidence" value="ECO:0007669"/>
    <property type="project" value="InterPro"/>
</dbReference>
<dbReference type="InterPro" id="IPR011527">
    <property type="entry name" value="ABC1_TM_dom"/>
</dbReference>
<name>A0A222NYE3_9GAMM</name>
<accession>A0A222NYE3</accession>
<evidence type="ECO:0000259" key="10">
    <source>
        <dbReference type="PROSITE" id="PS50893"/>
    </source>
</evidence>
<feature type="transmembrane region" description="Helical" evidence="9">
    <location>
        <begin position="285"/>
        <end position="307"/>
    </location>
</feature>
<feature type="domain" description="Peptidase C39" evidence="12">
    <location>
        <begin position="20"/>
        <end position="139"/>
    </location>
</feature>
<feature type="transmembrane region" description="Helical" evidence="9">
    <location>
        <begin position="170"/>
        <end position="195"/>
    </location>
</feature>
<evidence type="ECO:0000313" key="14">
    <source>
        <dbReference type="Proteomes" id="UP000201728"/>
    </source>
</evidence>
<dbReference type="Gene3D" id="3.40.50.300">
    <property type="entry name" value="P-loop containing nucleotide triphosphate hydrolases"/>
    <property type="match status" value="1"/>
</dbReference>
<gene>
    <name evidence="13" type="primary">apxIB</name>
    <name evidence="13" type="ORF">clem_00225</name>
</gene>
<dbReference type="GO" id="GO:0005524">
    <property type="term" value="F:ATP binding"/>
    <property type="evidence" value="ECO:0007669"/>
    <property type="project" value="UniProtKB-KW"/>
</dbReference>
<dbReference type="GO" id="GO:0005886">
    <property type="term" value="C:plasma membrane"/>
    <property type="evidence" value="ECO:0007669"/>
    <property type="project" value="UniProtKB-SubCell"/>
</dbReference>
<keyword evidence="6 13" id="KW-0067">ATP-binding</keyword>
<dbReference type="GO" id="GO:0034040">
    <property type="term" value="F:ATPase-coupled lipid transmembrane transporter activity"/>
    <property type="evidence" value="ECO:0007669"/>
    <property type="project" value="TreeGrafter"/>
</dbReference>
<feature type="transmembrane region" description="Helical" evidence="9">
    <location>
        <begin position="207"/>
        <end position="227"/>
    </location>
</feature>
<feature type="transmembrane region" description="Helical" evidence="9">
    <location>
        <begin position="313"/>
        <end position="331"/>
    </location>
</feature>
<evidence type="ECO:0000256" key="7">
    <source>
        <dbReference type="ARBA" id="ARBA00022989"/>
    </source>
</evidence>
<sequence>MSYAATLQFKKGSQLPVILQDEVAECGHACVAMISNFWGHELDLRAVRRISRPSQRGVTLLTLKEMFENLGFMTRPLRVSLEELHQVKTPAVIHWNMNHFVVLKKVNKHSIIIHDPAIGLKHCSMEEAGKAFTGIVLEVEKSDNFQKIRDRSKLSLYDLVQNVYGINQSLLLLILLSLSIEVLHLLNPLFIQYVTDDVIGSSDINNLYIIASAFILLILIQVFTEYIRGHLIIYLTNNLTEKFSANVVNHILKLPLDFFEKRHKGDIQSKFHSIDQIQRKVSTDFVNAVLDGLMLIINLLVILLYSYLLTSVVLFSLSLCLIIRYLFYYSLRKETEASIVQHAKSASVFLETLQAIIPIKSFAKERVRFHTWRNSYVNSLNADIKIAKIHVIYHCVNQLLFHLEPILVICVGSSLVLHNQFSAGMLIAFLAYRQSFVNKATSLMQNLIDYKLISIQLNRLSDILFQEYEEVRSGSGNAEQMKGALCLKKVNFKYDAHGKTILQDININIKAGEKVAIIGPSGCGKSTLLKVMMGLLHKTSGEIYVDGIPLDDFGLKNYRELTASVMQDDSLLTGSILDNISFFSEEMHLEDIYAAAKLACIHEEILKLPMGYETLVGDMGSTLSGGQKQRILLARALYKKPKILFMDEATSHLDVTNEKNINYTLRTLEITQIVIAHRIETIQMADRIIDLNQINVLPE</sequence>
<keyword evidence="8 9" id="KW-0472">Membrane</keyword>
<dbReference type="SUPFAM" id="SSF90123">
    <property type="entry name" value="ABC transporter transmembrane region"/>
    <property type="match status" value="1"/>
</dbReference>
<dbReference type="Gene3D" id="1.20.1560.10">
    <property type="entry name" value="ABC transporter type 1, transmembrane domain"/>
    <property type="match status" value="1"/>
</dbReference>
<evidence type="ECO:0000256" key="1">
    <source>
        <dbReference type="ARBA" id="ARBA00004651"/>
    </source>
</evidence>
<dbReference type="RefSeq" id="WP_198333147.1">
    <property type="nucleotide sequence ID" value="NZ_CP016397.1"/>
</dbReference>
<dbReference type="SMART" id="SM00382">
    <property type="entry name" value="AAA"/>
    <property type="match status" value="1"/>
</dbReference>
<dbReference type="PROSITE" id="PS50929">
    <property type="entry name" value="ABC_TM1F"/>
    <property type="match status" value="1"/>
</dbReference>
<evidence type="ECO:0000259" key="12">
    <source>
        <dbReference type="PROSITE" id="PS50990"/>
    </source>
</evidence>
<dbReference type="Pfam" id="PF03412">
    <property type="entry name" value="Peptidase_C39"/>
    <property type="match status" value="1"/>
</dbReference>
<evidence type="ECO:0000256" key="4">
    <source>
        <dbReference type="ARBA" id="ARBA00022692"/>
    </source>
</evidence>
<organism evidence="13 14">
    <name type="scientific">Legionella clemsonensis</name>
    <dbReference type="NCBI Taxonomy" id="1867846"/>
    <lineage>
        <taxon>Bacteria</taxon>
        <taxon>Pseudomonadati</taxon>
        <taxon>Pseudomonadota</taxon>
        <taxon>Gammaproteobacteria</taxon>
        <taxon>Legionellales</taxon>
        <taxon>Legionellaceae</taxon>
        <taxon>Legionella</taxon>
    </lineage>
</organism>
<dbReference type="PROSITE" id="PS50990">
    <property type="entry name" value="PEPTIDASE_C39"/>
    <property type="match status" value="1"/>
</dbReference>
<evidence type="ECO:0000256" key="8">
    <source>
        <dbReference type="ARBA" id="ARBA00023136"/>
    </source>
</evidence>
<dbReference type="InterPro" id="IPR039421">
    <property type="entry name" value="Type_1_exporter"/>
</dbReference>
<evidence type="ECO:0000256" key="5">
    <source>
        <dbReference type="ARBA" id="ARBA00022741"/>
    </source>
</evidence>
<keyword evidence="4 9" id="KW-0812">Transmembrane</keyword>
<feature type="transmembrane region" description="Helical" evidence="9">
    <location>
        <begin position="406"/>
        <end position="432"/>
    </location>
</feature>
<keyword evidence="14" id="KW-1185">Reference proteome</keyword>
<evidence type="ECO:0000256" key="3">
    <source>
        <dbReference type="ARBA" id="ARBA00022475"/>
    </source>
</evidence>
<dbReference type="PROSITE" id="PS50893">
    <property type="entry name" value="ABC_TRANSPORTER_2"/>
    <property type="match status" value="1"/>
</dbReference>
<dbReference type="InterPro" id="IPR003439">
    <property type="entry name" value="ABC_transporter-like_ATP-bd"/>
</dbReference>
<dbReference type="KEGG" id="lcd:clem_00225"/>
<dbReference type="Pfam" id="PF00005">
    <property type="entry name" value="ABC_tran"/>
    <property type="match status" value="1"/>
</dbReference>
<keyword evidence="2" id="KW-0813">Transport</keyword>
<keyword evidence="3" id="KW-1003">Cell membrane</keyword>
<reference evidence="14" key="1">
    <citation type="submission" date="2016-07" db="EMBL/GenBank/DDBJ databases">
        <authorList>
            <person name="Florea S."/>
            <person name="Webb J.S."/>
            <person name="Jaromczyk J."/>
            <person name="Schardl C.L."/>
        </authorList>
    </citation>
    <scope>NUCLEOTIDE SEQUENCE [LARGE SCALE GENOMIC DNA]</scope>
    <source>
        <strain evidence="14">CDC-D5610</strain>
    </source>
</reference>
<dbReference type="InterPro" id="IPR003593">
    <property type="entry name" value="AAA+_ATPase"/>
</dbReference>
<feature type="domain" description="ABC transmembrane type-1" evidence="11">
    <location>
        <begin position="171"/>
        <end position="452"/>
    </location>
</feature>
<dbReference type="InterPro" id="IPR005074">
    <property type="entry name" value="Peptidase_C39"/>
</dbReference>
<dbReference type="CDD" id="cd18567">
    <property type="entry name" value="ABC_6TM_CvaB_RaxB_like"/>
    <property type="match status" value="1"/>
</dbReference>
<evidence type="ECO:0000313" key="13">
    <source>
        <dbReference type="EMBL" id="ASQ44612.1"/>
    </source>
</evidence>